<accession>A0A840D2E4</accession>
<feature type="chain" id="PRO_5032527993" evidence="1">
    <location>
        <begin position="23"/>
        <end position="557"/>
    </location>
</feature>
<dbReference type="EMBL" id="JACIER010000025">
    <property type="protein sequence ID" value="MBB4046240.1"/>
    <property type="molecule type" value="Genomic_DNA"/>
</dbReference>
<feature type="domain" description="DUF5018" evidence="2">
    <location>
        <begin position="10"/>
        <end position="356"/>
    </location>
</feature>
<keyword evidence="4" id="KW-1185">Reference proteome</keyword>
<dbReference type="RefSeq" id="WP_044165338.1">
    <property type="nucleotide sequence ID" value="NZ_JACIER010000025.1"/>
</dbReference>
<feature type="signal peptide" evidence="1">
    <location>
        <begin position="1"/>
        <end position="22"/>
    </location>
</feature>
<dbReference type="Pfam" id="PF16410">
    <property type="entry name" value="DUF5018"/>
    <property type="match status" value="1"/>
</dbReference>
<evidence type="ECO:0000313" key="4">
    <source>
        <dbReference type="Proteomes" id="UP000560658"/>
    </source>
</evidence>
<organism evidence="3 4">
    <name type="scientific">Bacteroides reticulotermitis</name>
    <dbReference type="NCBI Taxonomy" id="1133319"/>
    <lineage>
        <taxon>Bacteria</taxon>
        <taxon>Pseudomonadati</taxon>
        <taxon>Bacteroidota</taxon>
        <taxon>Bacteroidia</taxon>
        <taxon>Bacteroidales</taxon>
        <taxon>Bacteroidaceae</taxon>
        <taxon>Bacteroides</taxon>
    </lineage>
</organism>
<dbReference type="AlphaFoldDB" id="A0A840D2E4"/>
<protein>
    <submittedName>
        <fullName evidence="3">Tfp pilus assembly protein PilP</fullName>
    </submittedName>
</protein>
<proteinExistence type="predicted"/>
<reference evidence="3" key="1">
    <citation type="submission" date="2020-08" db="EMBL/GenBank/DDBJ databases">
        <title>Genomic Encyclopedia of Type Strains, Phase IV (KMG-IV): sequencing the most valuable type-strain genomes for metagenomic binning, comparative biology and taxonomic classification.</title>
        <authorList>
            <person name="Goeker M."/>
        </authorList>
    </citation>
    <scope>NUCLEOTIDE SEQUENCE [LARGE SCALE GENOMIC DNA]</scope>
    <source>
        <strain evidence="3">DSM 105720</strain>
    </source>
</reference>
<dbReference type="PROSITE" id="PS51257">
    <property type="entry name" value="PROKAR_LIPOPROTEIN"/>
    <property type="match status" value="1"/>
</dbReference>
<dbReference type="Gene3D" id="2.60.40.2340">
    <property type="match status" value="1"/>
</dbReference>
<sequence>MKTKILSIISIITFLAGMSACHSPEDFNPTIEKNGINNLTASFPDDDRDENSFKSEIDYVNRVIKVVFPYNYPRLSDNVLQTSALKKMRVIADLDNNVYVSPSLLYLDMTKENYITVRDQTGAKNEYKIVPEIRKSNECAITKYLIPSLSLLGVINENAKVISLISVESIGEELADVTISHGATISPDPTKVALNYDQEQKVTITAQDGTSKAVYTIKKEIPEKIASGLRANSAKLLWVKKLTDVGITSNDLTTGIAAINNYVVINDRANSNAVYLDGRTGANMGNINISSIAGSLTNFYATADDEDNILFCNLIPNAGATFTVWRVKGINDTPKKYIEFNVTSAIGRKLSIQGSLDGNAIITAPYYNTAGQFARWQVVNGVLKSQTPELVVTQGLGGWGTNADVIYSNGADPTSDYFAAFYSTPRNVCWFDGKTHTIKANGPEISGNWIQNAIDYTVFNKVPYALSNSVNSFTWGTDDSIYLFDLSGNSLTNQPVKFGSDGLGVNGNYGAKALGKQNANGTGDVALKVSSDGYYLYIYFMFTNGYIGCVQCDCIDM</sequence>
<evidence type="ECO:0000256" key="1">
    <source>
        <dbReference type="SAM" id="SignalP"/>
    </source>
</evidence>
<comment type="caution">
    <text evidence="3">The sequence shown here is derived from an EMBL/GenBank/DDBJ whole genome shotgun (WGS) entry which is preliminary data.</text>
</comment>
<dbReference type="InterPro" id="IPR032186">
    <property type="entry name" value="DUF5018"/>
</dbReference>
<gene>
    <name evidence="3" type="ORF">GGR06_004073</name>
</gene>
<evidence type="ECO:0000259" key="2">
    <source>
        <dbReference type="Pfam" id="PF16410"/>
    </source>
</evidence>
<dbReference type="Proteomes" id="UP000560658">
    <property type="component" value="Unassembled WGS sequence"/>
</dbReference>
<evidence type="ECO:0000313" key="3">
    <source>
        <dbReference type="EMBL" id="MBB4046240.1"/>
    </source>
</evidence>
<keyword evidence="1" id="KW-0732">Signal</keyword>
<name>A0A840D2E4_9BACE</name>